<accession>B1ZVU7</accession>
<feature type="transmembrane region" description="Helical" evidence="7">
    <location>
        <begin position="161"/>
        <end position="181"/>
    </location>
</feature>
<evidence type="ECO:0000313" key="9">
    <source>
        <dbReference type="EMBL" id="ACB75033.1"/>
    </source>
</evidence>
<reference evidence="9 10" key="1">
    <citation type="journal article" date="2011" name="J. Bacteriol.">
        <title>Genome sequence of the verrucomicrobium Opitutus terrae PB90-1, an abundant inhabitant of rice paddy soil ecosystems.</title>
        <authorList>
            <person name="van Passel M.W."/>
            <person name="Kant R."/>
            <person name="Palva A."/>
            <person name="Copeland A."/>
            <person name="Lucas S."/>
            <person name="Lapidus A."/>
            <person name="Glavina del Rio T."/>
            <person name="Pitluck S."/>
            <person name="Goltsman E."/>
            <person name="Clum A."/>
            <person name="Sun H."/>
            <person name="Schmutz J."/>
            <person name="Larimer F.W."/>
            <person name="Land M.L."/>
            <person name="Hauser L."/>
            <person name="Kyrpides N."/>
            <person name="Mikhailova N."/>
            <person name="Richardson P.P."/>
            <person name="Janssen P.H."/>
            <person name="de Vos W.M."/>
            <person name="Smidt H."/>
        </authorList>
    </citation>
    <scope>NUCLEOTIDE SEQUENCE [LARGE SCALE GENOMIC DNA]</scope>
    <source>
        <strain evidence="10">DSM 11246 / JCM 15787 / PB90-1</strain>
    </source>
</reference>
<feature type="transmembrane region" description="Helical" evidence="7">
    <location>
        <begin position="211"/>
        <end position="231"/>
    </location>
</feature>
<keyword evidence="4 7" id="KW-0812">Transmembrane</keyword>
<dbReference type="STRING" id="452637.Oter_1749"/>
<dbReference type="GO" id="GO:0055085">
    <property type="term" value="P:transmembrane transport"/>
    <property type="evidence" value="ECO:0007669"/>
    <property type="project" value="InterPro"/>
</dbReference>
<dbReference type="InterPro" id="IPR000515">
    <property type="entry name" value="MetI-like"/>
</dbReference>
<sequence length="307" mass="34201">MTARERRQLFAGLGFTSLWIVGLGVFTAYPVLASLYYSFCDYSILKSPVWCGLENYRELFSDDLFWRSLRNTLFYAGLSVPLGTVVSLALALLLNCDVRGRPFFRVVFYMPSIVPVVAASMLWLWIFNGQVGLLNWALSPLLALFGQAPPAWLVDPNWAKPALVIMSLWGTGNAMVIYLAGLQNVPKELYESAAIDGATGWRRFRHVTLPMIAPVVYFNVIMSLIGALQVFTQAFIMSAAAGGGTGTGTDGFPARSTLFYTMHLFATAFYDLRMGYASAMAYVLFIIIATLTWLATRWSRERMSHVQ</sequence>
<feature type="transmembrane region" description="Helical" evidence="7">
    <location>
        <begin position="276"/>
        <end position="295"/>
    </location>
</feature>
<comment type="similarity">
    <text evidence="7">Belongs to the binding-protein-dependent transport system permease family.</text>
</comment>
<dbReference type="PROSITE" id="PS50928">
    <property type="entry name" value="ABC_TM1"/>
    <property type="match status" value="1"/>
</dbReference>
<feature type="transmembrane region" description="Helical" evidence="7">
    <location>
        <begin position="73"/>
        <end position="94"/>
    </location>
</feature>
<feature type="transmembrane region" description="Helical" evidence="7">
    <location>
        <begin position="106"/>
        <end position="127"/>
    </location>
</feature>
<comment type="subcellular location">
    <subcellularLocation>
        <location evidence="1 7">Cell membrane</location>
        <topology evidence="1 7">Multi-pass membrane protein</topology>
    </subcellularLocation>
</comment>
<name>B1ZVU7_OPITP</name>
<evidence type="ECO:0000256" key="2">
    <source>
        <dbReference type="ARBA" id="ARBA00022448"/>
    </source>
</evidence>
<feature type="domain" description="ABC transmembrane type-1" evidence="8">
    <location>
        <begin position="69"/>
        <end position="295"/>
    </location>
</feature>
<dbReference type="Pfam" id="PF00528">
    <property type="entry name" value="BPD_transp_1"/>
    <property type="match status" value="1"/>
</dbReference>
<dbReference type="PANTHER" id="PTHR30193:SF1">
    <property type="entry name" value="ABC TRANSPORTER PERMEASE PROTEIN YESP-RELATED"/>
    <property type="match status" value="1"/>
</dbReference>
<keyword evidence="3" id="KW-1003">Cell membrane</keyword>
<dbReference type="AlphaFoldDB" id="B1ZVU7"/>
<evidence type="ECO:0000313" key="10">
    <source>
        <dbReference type="Proteomes" id="UP000007013"/>
    </source>
</evidence>
<dbReference type="InterPro" id="IPR051393">
    <property type="entry name" value="ABC_transporter_permease"/>
</dbReference>
<feature type="transmembrane region" description="Helical" evidence="7">
    <location>
        <begin position="9"/>
        <end position="29"/>
    </location>
</feature>
<evidence type="ECO:0000259" key="8">
    <source>
        <dbReference type="PROSITE" id="PS50928"/>
    </source>
</evidence>
<dbReference type="Proteomes" id="UP000007013">
    <property type="component" value="Chromosome"/>
</dbReference>
<dbReference type="GO" id="GO:0005886">
    <property type="term" value="C:plasma membrane"/>
    <property type="evidence" value="ECO:0007669"/>
    <property type="project" value="UniProtKB-SubCell"/>
</dbReference>
<organism evidence="9 10">
    <name type="scientific">Opitutus terrae (strain DSM 11246 / JCM 15787 / PB90-1)</name>
    <dbReference type="NCBI Taxonomy" id="452637"/>
    <lineage>
        <taxon>Bacteria</taxon>
        <taxon>Pseudomonadati</taxon>
        <taxon>Verrucomicrobiota</taxon>
        <taxon>Opitutia</taxon>
        <taxon>Opitutales</taxon>
        <taxon>Opitutaceae</taxon>
        <taxon>Opitutus</taxon>
    </lineage>
</organism>
<dbReference type="CDD" id="cd06261">
    <property type="entry name" value="TM_PBP2"/>
    <property type="match status" value="1"/>
</dbReference>
<proteinExistence type="inferred from homology"/>
<evidence type="ECO:0000256" key="1">
    <source>
        <dbReference type="ARBA" id="ARBA00004651"/>
    </source>
</evidence>
<dbReference type="EMBL" id="CP001032">
    <property type="protein sequence ID" value="ACB75033.1"/>
    <property type="molecule type" value="Genomic_DNA"/>
</dbReference>
<gene>
    <name evidence="9" type="ordered locus">Oter_1749</name>
</gene>
<evidence type="ECO:0000256" key="7">
    <source>
        <dbReference type="RuleBase" id="RU363032"/>
    </source>
</evidence>
<keyword evidence="2 7" id="KW-0813">Transport</keyword>
<evidence type="ECO:0000256" key="4">
    <source>
        <dbReference type="ARBA" id="ARBA00022692"/>
    </source>
</evidence>
<dbReference type="Gene3D" id="1.10.3720.10">
    <property type="entry name" value="MetI-like"/>
    <property type="match status" value="1"/>
</dbReference>
<dbReference type="HOGENOM" id="CLU_016047_0_2_0"/>
<dbReference type="KEGG" id="ote:Oter_1749"/>
<evidence type="ECO:0000256" key="3">
    <source>
        <dbReference type="ARBA" id="ARBA00022475"/>
    </source>
</evidence>
<dbReference type="eggNOG" id="COG1175">
    <property type="taxonomic scope" value="Bacteria"/>
</dbReference>
<dbReference type="PANTHER" id="PTHR30193">
    <property type="entry name" value="ABC TRANSPORTER PERMEASE PROTEIN"/>
    <property type="match status" value="1"/>
</dbReference>
<dbReference type="RefSeq" id="WP_012374570.1">
    <property type="nucleotide sequence ID" value="NC_010571.1"/>
</dbReference>
<keyword evidence="6 7" id="KW-0472">Membrane</keyword>
<evidence type="ECO:0000256" key="5">
    <source>
        <dbReference type="ARBA" id="ARBA00022989"/>
    </source>
</evidence>
<keyword evidence="5 7" id="KW-1133">Transmembrane helix</keyword>
<dbReference type="OrthoDB" id="9773727at2"/>
<evidence type="ECO:0000256" key="6">
    <source>
        <dbReference type="ARBA" id="ARBA00023136"/>
    </source>
</evidence>
<protein>
    <submittedName>
        <fullName evidence="9">Binding-protein-dependent transport systems inner membrane component</fullName>
    </submittedName>
</protein>
<dbReference type="SUPFAM" id="SSF161098">
    <property type="entry name" value="MetI-like"/>
    <property type="match status" value="1"/>
</dbReference>
<keyword evidence="10" id="KW-1185">Reference proteome</keyword>
<dbReference type="InterPro" id="IPR035906">
    <property type="entry name" value="MetI-like_sf"/>
</dbReference>